<protein>
    <recommendedName>
        <fullName evidence="4">Transposase</fullName>
    </recommendedName>
</protein>
<name>A0ABS4SR10_9PROT</name>
<evidence type="ECO:0000256" key="1">
    <source>
        <dbReference type="SAM" id="MobiDB-lite"/>
    </source>
</evidence>
<feature type="compositionally biased region" description="Basic and acidic residues" evidence="1">
    <location>
        <begin position="10"/>
        <end position="24"/>
    </location>
</feature>
<gene>
    <name evidence="2" type="ORF">J2851_003615</name>
</gene>
<accession>A0ABS4SR10</accession>
<comment type="caution">
    <text evidence="2">The sequence shown here is derived from an EMBL/GenBank/DDBJ whole genome shotgun (WGS) entry which is preliminary data.</text>
</comment>
<evidence type="ECO:0000313" key="3">
    <source>
        <dbReference type="Proteomes" id="UP000781958"/>
    </source>
</evidence>
<organism evidence="2 3">
    <name type="scientific">Azospirillum rugosum</name>
    <dbReference type="NCBI Taxonomy" id="416170"/>
    <lineage>
        <taxon>Bacteria</taxon>
        <taxon>Pseudomonadati</taxon>
        <taxon>Pseudomonadota</taxon>
        <taxon>Alphaproteobacteria</taxon>
        <taxon>Rhodospirillales</taxon>
        <taxon>Azospirillaceae</taxon>
        <taxon>Azospirillum</taxon>
    </lineage>
</organism>
<proteinExistence type="predicted"/>
<keyword evidence="3" id="KW-1185">Reference proteome</keyword>
<sequence>MSKKSYSMPDARDRTDYERLRKQPAEAIDVTDIPPLDSPVWSGETAPPAVSRPAARIARTGRR</sequence>
<dbReference type="Proteomes" id="UP000781958">
    <property type="component" value="Unassembled WGS sequence"/>
</dbReference>
<evidence type="ECO:0000313" key="2">
    <source>
        <dbReference type="EMBL" id="MBP2293830.1"/>
    </source>
</evidence>
<reference evidence="2 3" key="1">
    <citation type="submission" date="2021-03" db="EMBL/GenBank/DDBJ databases">
        <title>Genomic Encyclopedia of Type Strains, Phase III (KMG-III): the genomes of soil and plant-associated and newly described type strains.</title>
        <authorList>
            <person name="Whitman W."/>
        </authorList>
    </citation>
    <scope>NUCLEOTIDE SEQUENCE [LARGE SCALE GENOMIC DNA]</scope>
    <source>
        <strain evidence="2 3">IMMIB AFH-6</strain>
    </source>
</reference>
<evidence type="ECO:0008006" key="4">
    <source>
        <dbReference type="Google" id="ProtNLM"/>
    </source>
</evidence>
<feature type="region of interest" description="Disordered" evidence="1">
    <location>
        <begin position="1"/>
        <end position="63"/>
    </location>
</feature>
<dbReference type="EMBL" id="JAGINP010000013">
    <property type="protein sequence ID" value="MBP2293830.1"/>
    <property type="molecule type" value="Genomic_DNA"/>
</dbReference>